<gene>
    <name evidence="4" type="ORF">K470DRAFT_271248</name>
</gene>
<reference evidence="4" key="1">
    <citation type="journal article" date="2020" name="Stud. Mycol.">
        <title>101 Dothideomycetes genomes: a test case for predicting lifestyles and emergence of pathogens.</title>
        <authorList>
            <person name="Haridas S."/>
            <person name="Albert R."/>
            <person name="Binder M."/>
            <person name="Bloem J."/>
            <person name="Labutti K."/>
            <person name="Salamov A."/>
            <person name="Andreopoulos B."/>
            <person name="Baker S."/>
            <person name="Barry K."/>
            <person name="Bills G."/>
            <person name="Bluhm B."/>
            <person name="Cannon C."/>
            <person name="Castanera R."/>
            <person name="Culley D."/>
            <person name="Daum C."/>
            <person name="Ezra D."/>
            <person name="Gonzalez J."/>
            <person name="Henrissat B."/>
            <person name="Kuo A."/>
            <person name="Liang C."/>
            <person name="Lipzen A."/>
            <person name="Lutzoni F."/>
            <person name="Magnuson J."/>
            <person name="Mondo S."/>
            <person name="Nolan M."/>
            <person name="Ohm R."/>
            <person name="Pangilinan J."/>
            <person name="Park H.-J."/>
            <person name="Ramirez L."/>
            <person name="Alfaro M."/>
            <person name="Sun H."/>
            <person name="Tritt A."/>
            <person name="Yoshinaga Y."/>
            <person name="Zwiers L.-H."/>
            <person name="Turgeon B."/>
            <person name="Goodwin S."/>
            <person name="Spatafora J."/>
            <person name="Crous P."/>
            <person name="Grigoriev I."/>
        </authorList>
    </citation>
    <scope>NUCLEOTIDE SEQUENCE</scope>
    <source>
        <strain evidence="4">CBS 480.64</strain>
    </source>
</reference>
<organism evidence="4 5">
    <name type="scientific">Piedraia hortae CBS 480.64</name>
    <dbReference type="NCBI Taxonomy" id="1314780"/>
    <lineage>
        <taxon>Eukaryota</taxon>
        <taxon>Fungi</taxon>
        <taxon>Dikarya</taxon>
        <taxon>Ascomycota</taxon>
        <taxon>Pezizomycotina</taxon>
        <taxon>Dothideomycetes</taxon>
        <taxon>Dothideomycetidae</taxon>
        <taxon>Capnodiales</taxon>
        <taxon>Piedraiaceae</taxon>
        <taxon>Piedraia</taxon>
    </lineage>
</organism>
<dbReference type="PANTHER" id="PTHR23316">
    <property type="entry name" value="IMPORTIN ALPHA"/>
    <property type="match status" value="1"/>
</dbReference>
<evidence type="ECO:0000313" key="5">
    <source>
        <dbReference type="Proteomes" id="UP000799421"/>
    </source>
</evidence>
<dbReference type="InterPro" id="IPR011989">
    <property type="entry name" value="ARM-like"/>
</dbReference>
<evidence type="ECO:0000256" key="3">
    <source>
        <dbReference type="ARBA" id="ARBA00022927"/>
    </source>
</evidence>
<evidence type="ECO:0000256" key="2">
    <source>
        <dbReference type="ARBA" id="ARBA00022448"/>
    </source>
</evidence>
<sequence>MSSTDTSDYIGDIIKAGQSEMSEDGGGPKVDKGTKGCQVHGVGNVTGGGQDTVPAQVTEAGTRAVGQSIKAGTSLGAQYTEACTNTGGQPTKTYSIAGRLFTEEGKGTGHQGTTVGRNVKELKPPPEFYSNDLDDQLQALVELFPIMREGRPLTKSAIPRLVEFIKISNKVLQFKALAIISLMAPELKEDLIAAGAAPALENLILAAPVLSQRAICILAVLSGGGKACCDAVIEANVLTKTNLSDLLLLPSIETQRAVALLFRNVCYYEYFGIEPDWEKIRPAFAYFPRLIISPDPEVLVHICYAMHSAMRGGIKFRSEFPRYLVELLSHSTWEVRCAAAHAISRMTVLMSDKLRNHLIDECKVLEPLETMWHGNGPEVEKDIDRAMENLCKTDDLWIPERWRAITPDMLDDW</sequence>
<name>A0A6A7BX87_9PEZI</name>
<dbReference type="SUPFAM" id="SSF48371">
    <property type="entry name" value="ARM repeat"/>
    <property type="match status" value="1"/>
</dbReference>
<evidence type="ECO:0000313" key="4">
    <source>
        <dbReference type="EMBL" id="KAF2859824.1"/>
    </source>
</evidence>
<dbReference type="AlphaFoldDB" id="A0A6A7BX87"/>
<keyword evidence="3" id="KW-0653">Protein transport</keyword>
<proteinExistence type="inferred from homology"/>
<protein>
    <submittedName>
        <fullName evidence="4">ARM repeat-containing protein</fullName>
    </submittedName>
</protein>
<accession>A0A6A7BX87</accession>
<comment type="similarity">
    <text evidence="1">Belongs to the importin alpha family.</text>
</comment>
<dbReference type="Proteomes" id="UP000799421">
    <property type="component" value="Unassembled WGS sequence"/>
</dbReference>
<dbReference type="Gene3D" id="1.25.10.10">
    <property type="entry name" value="Leucine-rich Repeat Variant"/>
    <property type="match status" value="1"/>
</dbReference>
<dbReference type="GO" id="GO:0015031">
    <property type="term" value="P:protein transport"/>
    <property type="evidence" value="ECO:0007669"/>
    <property type="project" value="UniProtKB-KW"/>
</dbReference>
<dbReference type="InterPro" id="IPR016024">
    <property type="entry name" value="ARM-type_fold"/>
</dbReference>
<dbReference type="EMBL" id="MU005988">
    <property type="protein sequence ID" value="KAF2859824.1"/>
    <property type="molecule type" value="Genomic_DNA"/>
</dbReference>
<evidence type="ECO:0000256" key="1">
    <source>
        <dbReference type="ARBA" id="ARBA00010394"/>
    </source>
</evidence>
<keyword evidence="2" id="KW-0813">Transport</keyword>
<keyword evidence="5" id="KW-1185">Reference proteome</keyword>